<keyword evidence="1" id="KW-1133">Transmembrane helix</keyword>
<dbReference type="EMBL" id="WKLP01000004">
    <property type="protein sequence ID" value="MRY10727.1"/>
    <property type="molecule type" value="Genomic_DNA"/>
</dbReference>
<proteinExistence type="predicted"/>
<organism evidence="2">
    <name type="scientific">Parabacteroides goldsteinii</name>
    <dbReference type="NCBI Taxonomy" id="328812"/>
    <lineage>
        <taxon>Bacteria</taxon>
        <taxon>Pseudomonadati</taxon>
        <taxon>Bacteroidota</taxon>
        <taxon>Bacteroidia</taxon>
        <taxon>Bacteroidales</taxon>
        <taxon>Tannerellaceae</taxon>
        <taxon>Parabacteroides</taxon>
    </lineage>
</organism>
<evidence type="ECO:0000256" key="1">
    <source>
        <dbReference type="SAM" id="Phobius"/>
    </source>
</evidence>
<feature type="transmembrane region" description="Helical" evidence="1">
    <location>
        <begin position="87"/>
        <end position="110"/>
    </location>
</feature>
<sequence length="152" mass="17891">MKLKMIKRSYSLEWKIALLISLGYCGYFLYGYFKNPEIIHDKSIFIGLAIFVSLFVMSLLGLLLGWKKREAINLEGWKYKLYGKNKRLFLLYTGLVDGLLFTALLLFIGYCSGWIEMSYFQAKGYLGIISIYVVFMILSAFMNYRKYHFFDH</sequence>
<name>A0A6G1Z9X2_9BACT</name>
<dbReference type="AlphaFoldDB" id="A0A6G1Z9X2"/>
<evidence type="ECO:0000313" key="2">
    <source>
        <dbReference type="EMBL" id="MRY10727.1"/>
    </source>
</evidence>
<comment type="caution">
    <text evidence="2">The sequence shown here is derived from an EMBL/GenBank/DDBJ whole genome shotgun (WGS) entry which is preliminary data.</text>
</comment>
<feature type="transmembrane region" description="Helical" evidence="1">
    <location>
        <begin position="44"/>
        <end position="66"/>
    </location>
</feature>
<protein>
    <submittedName>
        <fullName evidence="2">Uncharacterized protein</fullName>
    </submittedName>
</protein>
<accession>A0A6G1Z9X2</accession>
<keyword evidence="1" id="KW-0472">Membrane</keyword>
<feature type="transmembrane region" description="Helical" evidence="1">
    <location>
        <begin position="122"/>
        <end position="144"/>
    </location>
</feature>
<feature type="transmembrane region" description="Helical" evidence="1">
    <location>
        <begin position="12"/>
        <end position="32"/>
    </location>
</feature>
<dbReference type="RefSeq" id="WP_010801299.1">
    <property type="nucleotide sequence ID" value="NZ_AP031410.1"/>
</dbReference>
<gene>
    <name evidence="2" type="ORF">GKE01_04475</name>
</gene>
<keyword evidence="1" id="KW-0812">Transmembrane</keyword>
<reference evidence="2" key="1">
    <citation type="journal article" date="2019" name="Nat. Med.">
        <title>A library of human gut bacterial isolates paired with longitudinal multiomics data enables mechanistic microbiome research.</title>
        <authorList>
            <person name="Poyet M."/>
            <person name="Groussin M."/>
            <person name="Gibbons S.M."/>
            <person name="Avila-Pacheco J."/>
            <person name="Jiang X."/>
            <person name="Kearney S.M."/>
            <person name="Perrotta A.R."/>
            <person name="Berdy B."/>
            <person name="Zhao S."/>
            <person name="Lieberman T.D."/>
            <person name="Swanson P.K."/>
            <person name="Smith M."/>
            <person name="Roesemann S."/>
            <person name="Alexander J.E."/>
            <person name="Rich S.A."/>
            <person name="Livny J."/>
            <person name="Vlamakis H."/>
            <person name="Clish C."/>
            <person name="Bullock K."/>
            <person name="Deik A."/>
            <person name="Scott J."/>
            <person name="Pierce K.A."/>
            <person name="Xavier R.J."/>
            <person name="Alm E.J."/>
        </authorList>
    </citation>
    <scope>NUCLEOTIDE SEQUENCE</scope>
    <source>
        <strain evidence="2">BIOML-A4</strain>
    </source>
</reference>